<organism evidence="4 5">
    <name type="scientific">Candidatus Falkowbacteria bacterium RIFOXYC2_FULL_36_12</name>
    <dbReference type="NCBI Taxonomy" id="1798002"/>
    <lineage>
        <taxon>Bacteria</taxon>
        <taxon>Candidatus Falkowiibacteriota</taxon>
    </lineage>
</organism>
<keyword evidence="1" id="KW-0808">Transferase</keyword>
<accession>A0A1F5T1N4</accession>
<dbReference type="InterPro" id="IPR050118">
    <property type="entry name" value="Pur/Pyrimidine_PRTase"/>
</dbReference>
<evidence type="ECO:0000313" key="4">
    <source>
        <dbReference type="EMBL" id="OGF32643.1"/>
    </source>
</evidence>
<evidence type="ECO:0000313" key="5">
    <source>
        <dbReference type="Proteomes" id="UP000179001"/>
    </source>
</evidence>
<evidence type="ECO:0000256" key="2">
    <source>
        <dbReference type="ARBA" id="ARBA00022726"/>
    </source>
</evidence>
<dbReference type="Gene3D" id="3.40.50.2020">
    <property type="match status" value="1"/>
</dbReference>
<evidence type="ECO:0000259" key="3">
    <source>
        <dbReference type="Pfam" id="PF00156"/>
    </source>
</evidence>
<gene>
    <name evidence="4" type="ORF">A2478_01160</name>
</gene>
<keyword evidence="2" id="KW-0660">Purine salvage</keyword>
<evidence type="ECO:0000256" key="1">
    <source>
        <dbReference type="ARBA" id="ARBA00022679"/>
    </source>
</evidence>
<name>A0A1F5T1N4_9BACT</name>
<dbReference type="SUPFAM" id="SSF53271">
    <property type="entry name" value="PRTase-like"/>
    <property type="match status" value="1"/>
</dbReference>
<feature type="domain" description="Phosphoribosyltransferase" evidence="3">
    <location>
        <begin position="72"/>
        <end position="175"/>
    </location>
</feature>
<protein>
    <recommendedName>
        <fullName evidence="3">Phosphoribosyltransferase domain-containing protein</fullName>
    </recommendedName>
</protein>
<dbReference type="CDD" id="cd06223">
    <property type="entry name" value="PRTases_typeI"/>
    <property type="match status" value="1"/>
</dbReference>
<dbReference type="EMBL" id="MFGJ01000002">
    <property type="protein sequence ID" value="OGF32643.1"/>
    <property type="molecule type" value="Genomic_DNA"/>
</dbReference>
<dbReference type="GO" id="GO:0016740">
    <property type="term" value="F:transferase activity"/>
    <property type="evidence" value="ECO:0007669"/>
    <property type="project" value="UniProtKB-KW"/>
</dbReference>
<dbReference type="PANTHER" id="PTHR43864">
    <property type="entry name" value="HYPOXANTHINE/GUANINE PHOSPHORIBOSYLTRANSFERASE"/>
    <property type="match status" value="1"/>
</dbReference>
<dbReference type="STRING" id="1798002.A2478_01160"/>
<dbReference type="InterPro" id="IPR029057">
    <property type="entry name" value="PRTase-like"/>
</dbReference>
<comment type="caution">
    <text evidence="4">The sequence shown here is derived from an EMBL/GenBank/DDBJ whole genome shotgun (WGS) entry which is preliminary data.</text>
</comment>
<dbReference type="InterPro" id="IPR000836">
    <property type="entry name" value="PRTase_dom"/>
</dbReference>
<dbReference type="PANTHER" id="PTHR43864:SF1">
    <property type="entry name" value="XANTHINE PHOSPHORIBOSYLTRANSFERASE"/>
    <property type="match status" value="1"/>
</dbReference>
<dbReference type="AlphaFoldDB" id="A0A1F5T1N4"/>
<proteinExistence type="predicted"/>
<reference evidence="4 5" key="1">
    <citation type="journal article" date="2016" name="Nat. Commun.">
        <title>Thousands of microbial genomes shed light on interconnected biogeochemical processes in an aquifer system.</title>
        <authorList>
            <person name="Anantharaman K."/>
            <person name="Brown C.T."/>
            <person name="Hug L.A."/>
            <person name="Sharon I."/>
            <person name="Castelle C.J."/>
            <person name="Probst A.J."/>
            <person name="Thomas B.C."/>
            <person name="Singh A."/>
            <person name="Wilkins M.J."/>
            <person name="Karaoz U."/>
            <person name="Brodie E.L."/>
            <person name="Williams K.H."/>
            <person name="Hubbard S.S."/>
            <person name="Banfield J.F."/>
        </authorList>
    </citation>
    <scope>NUCLEOTIDE SEQUENCE [LARGE SCALE GENOMIC DNA]</scope>
</reference>
<sequence length="209" mass="23711">MQNQFPKQFYKLLKINKHKMKEIIKAFDRQPVINIKGRKYIINKLIDHEPETNYKLLEDVVEELSVATDFDKANKIVGEEDRGGYIAALMAYKLKKCLALVKWNPPGLRGALCIDFRNSYTHGKMYLHGIKKGDKVILVEDIIDTGGTLIAMIKLLRNANIRILSIIAVAEKIGYGGLERIEKETGLKAKCLIRVACDGELSKVQKIKL</sequence>
<dbReference type="GO" id="GO:0006166">
    <property type="term" value="P:purine ribonucleoside salvage"/>
    <property type="evidence" value="ECO:0007669"/>
    <property type="project" value="UniProtKB-KW"/>
</dbReference>
<dbReference type="Proteomes" id="UP000179001">
    <property type="component" value="Unassembled WGS sequence"/>
</dbReference>
<dbReference type="Pfam" id="PF00156">
    <property type="entry name" value="Pribosyltran"/>
    <property type="match status" value="1"/>
</dbReference>